<dbReference type="OrthoDB" id="3322489at2"/>
<dbReference type="EMBL" id="LRMR01000013">
    <property type="protein sequence ID" value="KWU50542.1"/>
    <property type="molecule type" value="Genomic_DNA"/>
</dbReference>
<protein>
    <recommendedName>
        <fullName evidence="3">Rad50/SbcC-type AAA domain-containing protein</fullName>
    </recommendedName>
</protein>
<evidence type="ECO:0008006" key="3">
    <source>
        <dbReference type="Google" id="ProtNLM"/>
    </source>
</evidence>
<gene>
    <name evidence="1" type="ORF">AWV77_12890</name>
</gene>
<organism evidence="1 2">
    <name type="scientific">Pseudomonas palleroniana</name>
    <dbReference type="NCBI Taxonomy" id="191390"/>
    <lineage>
        <taxon>Bacteria</taxon>
        <taxon>Pseudomonadati</taxon>
        <taxon>Pseudomonadota</taxon>
        <taxon>Gammaproteobacteria</taxon>
        <taxon>Pseudomonadales</taxon>
        <taxon>Pseudomonadaceae</taxon>
        <taxon>Pseudomonas</taxon>
    </lineage>
</organism>
<sequence>MNPIKFKKIRIDNIEILFKEGANYIIGNSDTGKTTIFNCMRYVFGLTKELKHKNINQVEISISVKNQAMTFSRENDSPALTISTNDKVERYRALSTELNNFFNAILEPNFLYESALESSLKILDFCFLPEAFQINRKANWDAVRLICGFNISMLASVEKDITTLGSEVLKNRQIENAVNAFTKKLIEDSKNQNTSDLELIIGNTKQNFFEEHRSKEDLLFNATMKLEEFKTKSNSQLTKKLSEFERSYLNLMSLAGINDQDFSTIEQLIIERKSSHGMERISKLILSLAIANVSGDNQKNYNHPMFLINDHTSSGIFPSLNHTIRPTIVEAISRTPELQYIEFTYNENISLSDVVIDLNKEGF</sequence>
<comment type="caution">
    <text evidence="1">The sequence shown here is derived from an EMBL/GenBank/DDBJ whole genome shotgun (WGS) entry which is preliminary data.</text>
</comment>
<name>A0A0X7K4H3_9PSED</name>
<dbReference type="Proteomes" id="UP000067111">
    <property type="component" value="Unassembled WGS sequence"/>
</dbReference>
<dbReference type="InterPro" id="IPR027417">
    <property type="entry name" value="P-loop_NTPase"/>
</dbReference>
<dbReference type="Gene3D" id="3.40.50.300">
    <property type="entry name" value="P-loop containing nucleotide triphosphate hydrolases"/>
    <property type="match status" value="1"/>
</dbReference>
<evidence type="ECO:0000313" key="1">
    <source>
        <dbReference type="EMBL" id="KWU50542.1"/>
    </source>
</evidence>
<accession>A0A0X7K4H3</accession>
<dbReference type="AlphaFoldDB" id="A0A0X7K4H3"/>
<reference evidence="2" key="1">
    <citation type="submission" date="2016-01" db="EMBL/GenBank/DDBJ databases">
        <authorList>
            <person name="Gamez R.M."/>
            <person name="Rodriguez F."/>
            <person name="Bernal J.F."/>
            <person name="Agarwala R."/>
            <person name="Landsman D."/>
            <person name="Marino-Ramirez L."/>
        </authorList>
    </citation>
    <scope>NUCLEOTIDE SEQUENCE [LARGE SCALE GENOMIC DNA]</scope>
    <source>
        <strain evidence="2">Ps006</strain>
    </source>
</reference>
<evidence type="ECO:0000313" key="2">
    <source>
        <dbReference type="Proteomes" id="UP000067111"/>
    </source>
</evidence>
<dbReference type="RefSeq" id="WP_060754631.1">
    <property type="nucleotide sequence ID" value="NZ_LRMR01000013.1"/>
</dbReference>
<dbReference type="SUPFAM" id="SSF52540">
    <property type="entry name" value="P-loop containing nucleoside triphosphate hydrolases"/>
    <property type="match status" value="1"/>
</dbReference>
<proteinExistence type="predicted"/>